<dbReference type="OrthoDB" id="6882680at2"/>
<sequence length="481" mass="50984">MATKLFINGEWTGATGGTITTWNPATEEIIEEVGFASAVDVDAAVDAAQVAFDAPEWRDMLPVARARLLFRLADLIEAHADELAELETRDQGQPIGISRNISVSGAAEHFRYYAGWVTKIEGRTSPISFPDTHHYTRREPIGVCALITPWNFPLMILSWKLAPALATGNTVVIKPAEQTPLTAIRLVELAAQAGFPAGVINLVTGDGTTGQALVDHPKVDKVSFTGSTAVGRSIVAGSAASNLKKVTLELGGKAPSIIAADADIDAAVGGNIAGGMLNSGQVCAAYTRFYVNKKREAEFVEKMAAGVSGMKIGPGIDPTSQLGPLVSAKHFAHVEALVAAGRAEGAELITGGARSGEQGFFYQPTIFAGVRDGMDIATREVFGPVLSIMSYDDDDELQDLINRANDTDYGLAATVWTKDMTVAHRLANGIRAGAIFVNMPPVPDMAAPWGGFKTSGWGNEMGPYSIDAYTQTKGVWMHYGS</sequence>
<comment type="similarity">
    <text evidence="1 4">Belongs to the aldehyde dehydrogenase family.</text>
</comment>
<feature type="active site" evidence="3">
    <location>
        <position position="249"/>
    </location>
</feature>
<dbReference type="InterPro" id="IPR029510">
    <property type="entry name" value="Ald_DH_CS_GLU"/>
</dbReference>
<dbReference type="Gene3D" id="3.40.605.10">
    <property type="entry name" value="Aldehyde Dehydrogenase, Chain A, domain 1"/>
    <property type="match status" value="1"/>
</dbReference>
<dbReference type="SUPFAM" id="SSF53720">
    <property type="entry name" value="ALDH-like"/>
    <property type="match status" value="1"/>
</dbReference>
<comment type="caution">
    <text evidence="6">The sequence shown here is derived from an EMBL/GenBank/DDBJ whole genome shotgun (WGS) entry which is preliminary data.</text>
</comment>
<dbReference type="Proteomes" id="UP000297866">
    <property type="component" value="Unassembled WGS sequence"/>
</dbReference>
<dbReference type="EMBL" id="SOEZ01000073">
    <property type="protein sequence ID" value="TFB47411.1"/>
    <property type="molecule type" value="Genomic_DNA"/>
</dbReference>
<gene>
    <name evidence="6" type="ORF">E3O23_15135</name>
</gene>
<evidence type="ECO:0000256" key="4">
    <source>
        <dbReference type="RuleBase" id="RU003345"/>
    </source>
</evidence>
<dbReference type="FunFam" id="3.40.605.10:FF:000001">
    <property type="entry name" value="Aldehyde dehydrogenase 1"/>
    <property type="match status" value="1"/>
</dbReference>
<dbReference type="AlphaFoldDB" id="A0A4R8UDB5"/>
<evidence type="ECO:0000259" key="5">
    <source>
        <dbReference type="Pfam" id="PF00171"/>
    </source>
</evidence>
<dbReference type="PROSITE" id="PS00687">
    <property type="entry name" value="ALDEHYDE_DEHYDR_GLU"/>
    <property type="match status" value="1"/>
</dbReference>
<organism evidence="6 7">
    <name type="scientific">Cryobacterium tagatosivorans</name>
    <dbReference type="NCBI Taxonomy" id="1259199"/>
    <lineage>
        <taxon>Bacteria</taxon>
        <taxon>Bacillati</taxon>
        <taxon>Actinomycetota</taxon>
        <taxon>Actinomycetes</taxon>
        <taxon>Micrococcales</taxon>
        <taxon>Microbacteriaceae</taxon>
        <taxon>Cryobacterium</taxon>
    </lineage>
</organism>
<keyword evidence="7" id="KW-1185">Reference proteome</keyword>
<accession>A0A4R8UDB5</accession>
<dbReference type="InterPro" id="IPR016163">
    <property type="entry name" value="Ald_DH_C"/>
</dbReference>
<keyword evidence="2 4" id="KW-0560">Oxidoreductase</keyword>
<protein>
    <submittedName>
        <fullName evidence="6">Aldehyde dehydrogenase family protein</fullName>
    </submittedName>
</protein>
<dbReference type="FunFam" id="3.40.309.10:FF:000009">
    <property type="entry name" value="Aldehyde dehydrogenase A"/>
    <property type="match status" value="1"/>
</dbReference>
<evidence type="ECO:0000313" key="7">
    <source>
        <dbReference type="Proteomes" id="UP000297866"/>
    </source>
</evidence>
<evidence type="ECO:0000256" key="1">
    <source>
        <dbReference type="ARBA" id="ARBA00009986"/>
    </source>
</evidence>
<dbReference type="InterPro" id="IPR015590">
    <property type="entry name" value="Aldehyde_DH_dom"/>
</dbReference>
<name>A0A4R8UDB5_9MICO</name>
<feature type="domain" description="Aldehyde dehydrogenase" evidence="5">
    <location>
        <begin position="11"/>
        <end position="474"/>
    </location>
</feature>
<dbReference type="RefSeq" id="WP_134492426.1">
    <property type="nucleotide sequence ID" value="NZ_SOEZ01000073.1"/>
</dbReference>
<dbReference type="GO" id="GO:0016620">
    <property type="term" value="F:oxidoreductase activity, acting on the aldehyde or oxo group of donors, NAD or NADP as acceptor"/>
    <property type="evidence" value="ECO:0007669"/>
    <property type="project" value="InterPro"/>
</dbReference>
<dbReference type="PANTHER" id="PTHR11699">
    <property type="entry name" value="ALDEHYDE DEHYDROGENASE-RELATED"/>
    <property type="match status" value="1"/>
</dbReference>
<dbReference type="Pfam" id="PF00171">
    <property type="entry name" value="Aldedh"/>
    <property type="match status" value="1"/>
</dbReference>
<dbReference type="Gene3D" id="3.40.309.10">
    <property type="entry name" value="Aldehyde Dehydrogenase, Chain A, domain 2"/>
    <property type="match status" value="1"/>
</dbReference>
<proteinExistence type="inferred from homology"/>
<dbReference type="InterPro" id="IPR016162">
    <property type="entry name" value="Ald_DH_N"/>
</dbReference>
<evidence type="ECO:0000256" key="2">
    <source>
        <dbReference type="ARBA" id="ARBA00023002"/>
    </source>
</evidence>
<dbReference type="InterPro" id="IPR016161">
    <property type="entry name" value="Ald_DH/histidinol_DH"/>
</dbReference>
<reference evidence="6 7" key="1">
    <citation type="submission" date="2019-03" db="EMBL/GenBank/DDBJ databases">
        <title>Genomics of glacier-inhabiting Cryobacterium strains.</title>
        <authorList>
            <person name="Liu Q."/>
            <person name="Xin Y.-H."/>
        </authorList>
    </citation>
    <scope>NUCLEOTIDE SEQUENCE [LARGE SCALE GENOMIC DNA]</scope>
    <source>
        <strain evidence="6 7">Sr47</strain>
    </source>
</reference>
<evidence type="ECO:0000313" key="6">
    <source>
        <dbReference type="EMBL" id="TFB47411.1"/>
    </source>
</evidence>
<evidence type="ECO:0000256" key="3">
    <source>
        <dbReference type="PROSITE-ProRule" id="PRU10007"/>
    </source>
</evidence>